<organism evidence="1">
    <name type="scientific">hydrothermal vent metagenome</name>
    <dbReference type="NCBI Taxonomy" id="652676"/>
    <lineage>
        <taxon>unclassified sequences</taxon>
        <taxon>metagenomes</taxon>
        <taxon>ecological metagenomes</taxon>
    </lineage>
</organism>
<gene>
    <name evidence="1" type="ORF">MNBD_GAMMA02-1623</name>
</gene>
<protein>
    <submittedName>
        <fullName evidence="1">Uncharacterized protein</fullName>
    </submittedName>
</protein>
<reference evidence="1" key="1">
    <citation type="submission" date="2018-06" db="EMBL/GenBank/DDBJ databases">
        <authorList>
            <person name="Zhirakovskaya E."/>
        </authorList>
    </citation>
    <scope>NUCLEOTIDE SEQUENCE</scope>
</reference>
<name>A0A3B0WR09_9ZZZZ</name>
<dbReference type="EMBL" id="UOFA01000300">
    <property type="protein sequence ID" value="VAW46696.1"/>
    <property type="molecule type" value="Genomic_DNA"/>
</dbReference>
<evidence type="ECO:0000313" key="1">
    <source>
        <dbReference type="EMBL" id="VAW46696.1"/>
    </source>
</evidence>
<proteinExistence type="predicted"/>
<sequence length="149" mass="17620">MNDFSNDPEYIKRYKIIESLMSLARTNPACPKDSGQFNAFFAQWMGIKPESWRHIRNARRPISDRLLKRIEQRHQMAAGTLLKNPEVFGFNEHLFQAMRFVRDYLIQNKISHLSAIEESDLVKNIYEESLDTELPFNEASLKRYLKLLK</sequence>
<accession>A0A3B0WR09</accession>
<dbReference type="AlphaFoldDB" id="A0A3B0WR09"/>